<dbReference type="Gene3D" id="3.50.50.60">
    <property type="entry name" value="FAD/NAD(P)-binding domain"/>
    <property type="match status" value="1"/>
</dbReference>
<evidence type="ECO:0000256" key="5">
    <source>
        <dbReference type="ARBA" id="ARBA00023014"/>
    </source>
</evidence>
<name>A0A9D1M5Z2_9BACT</name>
<dbReference type="InterPro" id="IPR036188">
    <property type="entry name" value="FAD/NAD-bd_sf"/>
</dbReference>
<dbReference type="PANTHER" id="PTHR43498:SF1">
    <property type="entry name" value="COB--COM HETERODISULFIDE REDUCTASE IRON-SULFUR SUBUNIT A"/>
    <property type="match status" value="1"/>
</dbReference>
<dbReference type="Proteomes" id="UP000824112">
    <property type="component" value="Unassembled WGS sequence"/>
</dbReference>
<dbReference type="InterPro" id="IPR033803">
    <property type="entry name" value="CBD-like_Golvesin-Xly"/>
</dbReference>
<dbReference type="PANTHER" id="PTHR43498">
    <property type="entry name" value="FERREDOXIN:COB-COM HETERODISULFIDE REDUCTASE SUBUNIT A"/>
    <property type="match status" value="1"/>
</dbReference>
<reference evidence="7" key="2">
    <citation type="journal article" date="2021" name="PeerJ">
        <title>Extensive microbial diversity within the chicken gut microbiome revealed by metagenomics and culture.</title>
        <authorList>
            <person name="Gilroy R."/>
            <person name="Ravi A."/>
            <person name="Getino M."/>
            <person name="Pursley I."/>
            <person name="Horton D.L."/>
            <person name="Alikhan N.F."/>
            <person name="Baker D."/>
            <person name="Gharbi K."/>
            <person name="Hall N."/>
            <person name="Watson M."/>
            <person name="Adriaenssens E.M."/>
            <person name="Foster-Nyarko E."/>
            <person name="Jarju S."/>
            <person name="Secka A."/>
            <person name="Antonio M."/>
            <person name="Oren A."/>
            <person name="Chaudhuri R.R."/>
            <person name="La Ragione R."/>
            <person name="Hildebrand F."/>
            <person name="Pallen M.J."/>
        </authorList>
    </citation>
    <scope>NUCLEOTIDE SEQUENCE</scope>
    <source>
        <strain evidence="7">CHK158-818</strain>
    </source>
</reference>
<dbReference type="Pfam" id="PF12831">
    <property type="entry name" value="FAD_oxidored"/>
    <property type="match status" value="1"/>
</dbReference>
<keyword evidence="2" id="KW-0479">Metal-binding</keyword>
<dbReference type="GO" id="GO:0016491">
    <property type="term" value="F:oxidoreductase activity"/>
    <property type="evidence" value="ECO:0007669"/>
    <property type="project" value="UniProtKB-KW"/>
</dbReference>
<evidence type="ECO:0000256" key="2">
    <source>
        <dbReference type="ARBA" id="ARBA00022723"/>
    </source>
</evidence>
<feature type="domain" description="Golvesin/Xly CBD-like" evidence="6">
    <location>
        <begin position="530"/>
        <end position="660"/>
    </location>
</feature>
<evidence type="ECO:0000256" key="1">
    <source>
        <dbReference type="ARBA" id="ARBA00022485"/>
    </source>
</evidence>
<evidence type="ECO:0000313" key="8">
    <source>
        <dbReference type="Proteomes" id="UP000824112"/>
    </source>
</evidence>
<keyword evidence="5" id="KW-0411">Iron-sulfur</keyword>
<organism evidence="7 8">
    <name type="scientific">Candidatus Gallibacteroides avistercoris</name>
    <dbReference type="NCBI Taxonomy" id="2840833"/>
    <lineage>
        <taxon>Bacteria</taxon>
        <taxon>Pseudomonadati</taxon>
        <taxon>Bacteroidota</taxon>
        <taxon>Bacteroidia</taxon>
        <taxon>Bacteroidales</taxon>
        <taxon>Bacteroidaceae</taxon>
        <taxon>Bacteroidaceae incertae sedis</taxon>
        <taxon>Candidatus Gallibacteroides</taxon>
    </lineage>
</organism>
<dbReference type="Pfam" id="PF25275">
    <property type="entry name" value="Golvesin_C"/>
    <property type="match status" value="1"/>
</dbReference>
<keyword evidence="4" id="KW-0408">Iron</keyword>
<keyword evidence="1" id="KW-0004">4Fe-4S</keyword>
<evidence type="ECO:0000259" key="6">
    <source>
        <dbReference type="Pfam" id="PF25275"/>
    </source>
</evidence>
<dbReference type="SUPFAM" id="SSF51905">
    <property type="entry name" value="FAD/NAD(P)-binding domain"/>
    <property type="match status" value="1"/>
</dbReference>
<dbReference type="GO" id="GO:0046872">
    <property type="term" value="F:metal ion binding"/>
    <property type="evidence" value="ECO:0007669"/>
    <property type="project" value="UniProtKB-KW"/>
</dbReference>
<dbReference type="AlphaFoldDB" id="A0A9D1M5Z2"/>
<proteinExistence type="predicted"/>
<evidence type="ECO:0000256" key="4">
    <source>
        <dbReference type="ARBA" id="ARBA00023004"/>
    </source>
</evidence>
<gene>
    <name evidence="7" type="ORF">IAB03_00125</name>
</gene>
<protein>
    <submittedName>
        <fullName evidence="7">FAD-dependent oxidoreductase</fullName>
    </submittedName>
</protein>
<evidence type="ECO:0000256" key="3">
    <source>
        <dbReference type="ARBA" id="ARBA00023002"/>
    </source>
</evidence>
<keyword evidence="3" id="KW-0560">Oxidoreductase</keyword>
<comment type="caution">
    <text evidence="7">The sequence shown here is derived from an EMBL/GenBank/DDBJ whole genome shotgun (WGS) entry which is preliminary data.</text>
</comment>
<sequence length="666" mass="74883">MQKIITFILSAILMVNSGCVQQELECDVCVYGGTSAGVIAAYAVAKQGKKVLLIEPGYRLGGMSSGGLGQTDIGNKQVVKGLALDFYRRVGAHYNALEYWIFEPSVAEAVFKDYIKRGNVEVIYGHRIINAKKEGTQITSIGLENVKKFFGRTNVKAKMFIDCSYEGDLLARAGVSYTVGRESNDQYNETWNGVQMLDKHQFPDGVDPYVEKGNPESGLLWGISDAKLAEKGSGDKMVQAYNFRICLTDVSENSIPIARPADYDSTKYELLLRLIEAKKNSNLYSHLQFVHMPNRKTDINNNGGFSTDMIGMNHHFVEASYREREKIIEAHKSYTLGLLWFLGNDTRVPEKIRKEMLRWRLPKDEYVEYDNWTPQLYIREARRMVGEYVATQANCENRETVDDGIGMAAYTMDSHNCQRVVIEKEGKAMVKNEGDVQIHGGLPYDISYRSITPKREECTNLLVPVCLSASHIAYGSIRMEPVFMLLAQSAAKAACLAIDKGTKVQEVDVKEIQRMYQEDPLLDGSTPDILVDDIDIELNEADGWHRIQAGNGYGRSYILLNPTSSKKRLRFPFEVKEEGRYTVYTYYIRRGESSKVTEIIVGNGKEEEKVKLDAKTITVKGQTSGEWVPLGEYDFQAGDKCYVDFTNNGEVTGQICADAILAVKNR</sequence>
<evidence type="ECO:0000313" key="7">
    <source>
        <dbReference type="EMBL" id="HIU54197.1"/>
    </source>
</evidence>
<accession>A0A9D1M5Z2</accession>
<dbReference type="GO" id="GO:0051539">
    <property type="term" value="F:4 iron, 4 sulfur cluster binding"/>
    <property type="evidence" value="ECO:0007669"/>
    <property type="project" value="UniProtKB-KW"/>
</dbReference>
<dbReference type="EMBL" id="DVNA01000002">
    <property type="protein sequence ID" value="HIU54197.1"/>
    <property type="molecule type" value="Genomic_DNA"/>
</dbReference>
<reference evidence="7" key="1">
    <citation type="submission" date="2020-10" db="EMBL/GenBank/DDBJ databases">
        <authorList>
            <person name="Gilroy R."/>
        </authorList>
    </citation>
    <scope>NUCLEOTIDE SEQUENCE</scope>
    <source>
        <strain evidence="7">CHK158-818</strain>
    </source>
</reference>
<dbReference type="InterPro" id="IPR039650">
    <property type="entry name" value="HdrA-like"/>
</dbReference>